<proteinExistence type="predicted"/>
<sequence length="624" mass="69473">MDSGTSESSSGSPGGDDINPITEECDVSLPGHELVRDHAFRHQADLGDMKANNDYVELLRSAQAYDSTNDIDPPTITFVGELDDIIPGQIYEGMTFMNKDALQCALNGWSISNNVEYIKNTSNKTRLTVRCEQYDNPSRPCLWRLHAGKSKRLGGIWKVSSSGPPHICINHMMSAGHRNLHRIEVIGNNRFKSVFWAFGPTIEGWKFCRPVLSLDGMFLLGKYRGTLLAAVRIDGNGGLYPLAFAIVEAESNETWHAIVVAGARRWDYSTFVSPYYSIKLYQRSYANMFHVIPEKVYWPPFDEAEEMTDQGGKSHHRRQAQKASTAQSQAEEDNYIPSIAALGPSHRAAASDQGHEAEGTPIAGGYETMDSGTSESSSGSPGGDDINPITEECDVSLPGHELVRDHAFRHQADLGDMKANNDYVELLRSAQAYDSTNDIDPPTITFVGELDDIIPGQIYEGMTFMNKDALQCALNGWSISNNVEYIKNTSNKTRLTVRCEQYDNPSRPCLWRLHAGKSKRLGEIWKVSSSGPPHICINHMMYVGHRNLHRIEVIGNNRFKSVFWAFGPTIEGWKFCRPMLSLDGMFLLGKYRGTLLVAVWIDGNGGLYPLAFAIVEAESNETWV</sequence>
<protein>
    <recommendedName>
        <fullName evidence="2">MULE transposase domain-containing protein</fullName>
    </recommendedName>
</protein>
<dbReference type="Pfam" id="PF10551">
    <property type="entry name" value="MULE"/>
    <property type="match status" value="1"/>
</dbReference>
<comment type="caution">
    <text evidence="3">The sequence shown here is derived from an EMBL/GenBank/DDBJ whole genome shotgun (WGS) entry which is preliminary data.</text>
</comment>
<evidence type="ECO:0000313" key="4">
    <source>
        <dbReference type="Proteomes" id="UP001552299"/>
    </source>
</evidence>
<feature type="domain" description="MULE transposase" evidence="2">
    <location>
        <begin position="211"/>
        <end position="260"/>
    </location>
</feature>
<dbReference type="Proteomes" id="UP001552299">
    <property type="component" value="Unassembled WGS sequence"/>
</dbReference>
<feature type="region of interest" description="Disordered" evidence="1">
    <location>
        <begin position="306"/>
        <end position="391"/>
    </location>
</feature>
<name>A0ABD0UNF6_DENTH</name>
<dbReference type="EMBL" id="JANQDX010000012">
    <property type="protein sequence ID" value="KAL0914359.1"/>
    <property type="molecule type" value="Genomic_DNA"/>
</dbReference>
<dbReference type="PANTHER" id="PTHR31973">
    <property type="entry name" value="POLYPROTEIN, PUTATIVE-RELATED"/>
    <property type="match status" value="1"/>
</dbReference>
<dbReference type="InterPro" id="IPR018289">
    <property type="entry name" value="MULE_transposase_dom"/>
</dbReference>
<evidence type="ECO:0000259" key="2">
    <source>
        <dbReference type="Pfam" id="PF10551"/>
    </source>
</evidence>
<feature type="region of interest" description="Disordered" evidence="1">
    <location>
        <begin position="1"/>
        <end position="23"/>
    </location>
</feature>
<keyword evidence="4" id="KW-1185">Reference proteome</keyword>
<dbReference type="AlphaFoldDB" id="A0ABD0UNF6"/>
<feature type="compositionally biased region" description="Low complexity" evidence="1">
    <location>
        <begin position="1"/>
        <end position="11"/>
    </location>
</feature>
<accession>A0ABD0UNF6</accession>
<organism evidence="3 4">
    <name type="scientific">Dendrobium thyrsiflorum</name>
    <name type="common">Pinecone-like raceme dendrobium</name>
    <name type="synonym">Orchid</name>
    <dbReference type="NCBI Taxonomy" id="117978"/>
    <lineage>
        <taxon>Eukaryota</taxon>
        <taxon>Viridiplantae</taxon>
        <taxon>Streptophyta</taxon>
        <taxon>Embryophyta</taxon>
        <taxon>Tracheophyta</taxon>
        <taxon>Spermatophyta</taxon>
        <taxon>Magnoliopsida</taxon>
        <taxon>Liliopsida</taxon>
        <taxon>Asparagales</taxon>
        <taxon>Orchidaceae</taxon>
        <taxon>Epidendroideae</taxon>
        <taxon>Malaxideae</taxon>
        <taxon>Dendrobiinae</taxon>
        <taxon>Dendrobium</taxon>
    </lineage>
</organism>
<evidence type="ECO:0000313" key="3">
    <source>
        <dbReference type="EMBL" id="KAL0914359.1"/>
    </source>
</evidence>
<evidence type="ECO:0000256" key="1">
    <source>
        <dbReference type="SAM" id="MobiDB-lite"/>
    </source>
</evidence>
<dbReference type="PANTHER" id="PTHR31973:SF195">
    <property type="entry name" value="MUDR FAMILY TRANSPOSASE"/>
    <property type="match status" value="1"/>
</dbReference>
<gene>
    <name evidence="3" type="ORF">M5K25_014703</name>
</gene>
<reference evidence="3 4" key="1">
    <citation type="journal article" date="2024" name="Plant Biotechnol. J.">
        <title>Dendrobium thyrsiflorum genome and its molecular insights into genes involved in important horticultural traits.</title>
        <authorList>
            <person name="Chen B."/>
            <person name="Wang J.Y."/>
            <person name="Zheng P.J."/>
            <person name="Li K.L."/>
            <person name="Liang Y.M."/>
            <person name="Chen X.F."/>
            <person name="Zhang C."/>
            <person name="Zhao X."/>
            <person name="He X."/>
            <person name="Zhang G.Q."/>
            <person name="Liu Z.J."/>
            <person name="Xu Q."/>
        </authorList>
    </citation>
    <scope>NUCLEOTIDE SEQUENCE [LARGE SCALE GENOMIC DNA]</scope>
    <source>
        <strain evidence="3">GZMU011</strain>
    </source>
</reference>